<dbReference type="Pfam" id="PF09955">
    <property type="entry name" value="DUF2189"/>
    <property type="match status" value="1"/>
</dbReference>
<feature type="transmembrane region" description="Helical" evidence="1">
    <location>
        <begin position="92"/>
        <end position="112"/>
    </location>
</feature>
<evidence type="ECO:0000313" key="3">
    <source>
        <dbReference type="Proteomes" id="UP000051295"/>
    </source>
</evidence>
<keyword evidence="3" id="KW-1185">Reference proteome</keyword>
<dbReference type="RefSeq" id="WP_057793569.1">
    <property type="nucleotide sequence ID" value="NZ_LAXJ01000010.1"/>
</dbReference>
<dbReference type="STRING" id="1641875.XM53_11890"/>
<dbReference type="PATRIC" id="fig|1641875.4.peg.166"/>
<proteinExistence type="predicted"/>
<dbReference type="EMBL" id="LAXJ01000010">
    <property type="protein sequence ID" value="KRS12335.1"/>
    <property type="molecule type" value="Genomic_DNA"/>
</dbReference>
<organism evidence="2 3">
    <name type="scientific">Roseovarius atlanticus</name>
    <dbReference type="NCBI Taxonomy" id="1641875"/>
    <lineage>
        <taxon>Bacteria</taxon>
        <taxon>Pseudomonadati</taxon>
        <taxon>Pseudomonadota</taxon>
        <taxon>Alphaproteobacteria</taxon>
        <taxon>Rhodobacterales</taxon>
        <taxon>Roseobacteraceae</taxon>
        <taxon>Roseovarius</taxon>
    </lineage>
</organism>
<keyword evidence="1" id="KW-0472">Membrane</keyword>
<keyword evidence="1" id="KW-0812">Transmembrane</keyword>
<gene>
    <name evidence="2" type="ORF">XM53_11890</name>
</gene>
<dbReference type="InterPro" id="IPR018692">
    <property type="entry name" value="DUF2189"/>
</dbReference>
<feature type="transmembrane region" description="Helical" evidence="1">
    <location>
        <begin position="66"/>
        <end position="86"/>
    </location>
</feature>
<dbReference type="OrthoDB" id="9809543at2"/>
<comment type="caution">
    <text evidence="2">The sequence shown here is derived from an EMBL/GenBank/DDBJ whole genome shotgun (WGS) entry which is preliminary data.</text>
</comment>
<evidence type="ECO:0000313" key="2">
    <source>
        <dbReference type="EMBL" id="KRS12335.1"/>
    </source>
</evidence>
<protein>
    <submittedName>
        <fullName evidence="2">Cytochrome C oxidase subunit I</fullName>
    </submittedName>
</protein>
<evidence type="ECO:0000256" key="1">
    <source>
        <dbReference type="SAM" id="Phobius"/>
    </source>
</evidence>
<accession>A0A0T5NUL3</accession>
<keyword evidence="1" id="KW-1133">Transmembrane helix</keyword>
<feature type="transmembrane region" description="Helical" evidence="1">
    <location>
        <begin position="245"/>
        <end position="271"/>
    </location>
</feature>
<feature type="transmembrane region" description="Helical" evidence="1">
    <location>
        <begin position="189"/>
        <end position="211"/>
    </location>
</feature>
<dbReference type="AlphaFoldDB" id="A0A0T5NUL3"/>
<dbReference type="Proteomes" id="UP000051295">
    <property type="component" value="Unassembled WGS sequence"/>
</dbReference>
<name>A0A0T5NUL3_9RHOB</name>
<reference evidence="2 3" key="1">
    <citation type="submission" date="2015-04" db="EMBL/GenBank/DDBJ databases">
        <title>The draft genome sequence of Roseovarius sp.R12b.</title>
        <authorList>
            <person name="Li G."/>
            <person name="Lai Q."/>
            <person name="Shao Z."/>
            <person name="Yan P."/>
        </authorList>
    </citation>
    <scope>NUCLEOTIDE SEQUENCE [LARGE SCALE GENOMIC DNA]</scope>
    <source>
        <strain evidence="2 3">R12B</strain>
    </source>
</reference>
<sequence>MVKTIGNPLSWFFQGVSGASRSVGDATVALSGEAGATPKVRSLSRGDLSDALRKGYADFSRFRSDVMFLVMIYPAIGLCLSFFAFHRAMLPMLFPLAAGFLLLGPVVAIGLYEMSRQAERRGDVGWSAALSVIRAENIGPVLVMAVYLLGVFLIWMLTAMKIYDWTLGPQPPQSLTGFMTDVLTTGPGWTMIVVGIAVGAVFAVTVLAVSLTTFPMLIDRRVGLAVAVATSLRVMQKNPAIVARWGAIVAVLMLIGTVPLFLGLIVVLPVLGHATWHLYRAAVGWV</sequence>
<feature type="transmembrane region" description="Helical" evidence="1">
    <location>
        <begin position="141"/>
        <end position="163"/>
    </location>
</feature>